<comment type="caution">
    <text evidence="2">The sequence shown here is derived from an EMBL/GenBank/DDBJ whole genome shotgun (WGS) entry which is preliminary data.</text>
</comment>
<sequence>MNSNTSNSSIHPVNDSNSSNFNVHPISYLNAANDSSINNLIDNQQQIDPNSTSQHQQQQPQQQLIPSKPGQQQAHQQQQQVQQQQQAQQGASNSNNNANNQHVNANGERFSINSTLSGTSDSTDSPHSITSSYTDASSEGGSPITGFHDFNSPTIKSSSKINQVNQVNKNTTTIHFLFLFLLPNH</sequence>
<proteinExistence type="predicted"/>
<evidence type="ECO:0000256" key="1">
    <source>
        <dbReference type="SAM" id="MobiDB-lite"/>
    </source>
</evidence>
<keyword evidence="3" id="KW-1185">Reference proteome</keyword>
<name>A0A9W6WK25_CANBO</name>
<dbReference type="Proteomes" id="UP001165120">
    <property type="component" value="Unassembled WGS sequence"/>
</dbReference>
<organism evidence="2 3">
    <name type="scientific">Candida boidinii</name>
    <name type="common">Yeast</name>
    <dbReference type="NCBI Taxonomy" id="5477"/>
    <lineage>
        <taxon>Eukaryota</taxon>
        <taxon>Fungi</taxon>
        <taxon>Dikarya</taxon>
        <taxon>Ascomycota</taxon>
        <taxon>Saccharomycotina</taxon>
        <taxon>Pichiomycetes</taxon>
        <taxon>Pichiales</taxon>
        <taxon>Pichiaceae</taxon>
        <taxon>Ogataea</taxon>
        <taxon>Ogataea/Candida clade</taxon>
    </lineage>
</organism>
<feature type="compositionally biased region" description="Low complexity" evidence="1">
    <location>
        <begin position="70"/>
        <end position="106"/>
    </location>
</feature>
<feature type="compositionally biased region" description="Low complexity" evidence="1">
    <location>
        <begin position="54"/>
        <end position="63"/>
    </location>
</feature>
<gene>
    <name evidence="2" type="ORF">Cboi02_000473000</name>
</gene>
<reference evidence="2" key="1">
    <citation type="submission" date="2023-04" db="EMBL/GenBank/DDBJ databases">
        <title>Candida boidinii NBRC 10035.</title>
        <authorList>
            <person name="Ichikawa N."/>
            <person name="Sato H."/>
            <person name="Tonouchi N."/>
        </authorList>
    </citation>
    <scope>NUCLEOTIDE SEQUENCE</scope>
    <source>
        <strain evidence="2">NBRC 10035</strain>
    </source>
</reference>
<evidence type="ECO:0000313" key="2">
    <source>
        <dbReference type="EMBL" id="GME75305.1"/>
    </source>
</evidence>
<feature type="region of interest" description="Disordered" evidence="1">
    <location>
        <begin position="46"/>
        <end position="151"/>
    </location>
</feature>
<protein>
    <submittedName>
        <fullName evidence="2">Unnamed protein product</fullName>
    </submittedName>
</protein>
<dbReference type="EMBL" id="BSXN01002017">
    <property type="protein sequence ID" value="GME75305.1"/>
    <property type="molecule type" value="Genomic_DNA"/>
</dbReference>
<feature type="compositionally biased region" description="Polar residues" evidence="1">
    <location>
        <begin position="126"/>
        <end position="140"/>
    </location>
</feature>
<accession>A0A9W6WK25</accession>
<dbReference type="AlphaFoldDB" id="A0A9W6WK25"/>
<feature type="compositionally biased region" description="Low complexity" evidence="1">
    <location>
        <begin position="114"/>
        <end position="125"/>
    </location>
</feature>
<evidence type="ECO:0000313" key="3">
    <source>
        <dbReference type="Proteomes" id="UP001165120"/>
    </source>
</evidence>